<proteinExistence type="predicted"/>
<dbReference type="KEGG" id="salx:SALLE_v1c07220"/>
<keyword evidence="1" id="KW-0446">Lipid-binding</keyword>
<dbReference type="Gene3D" id="3.30.1180.10">
    <property type="match status" value="1"/>
</dbReference>
<name>A0A345Z463_9MOLU</name>
<dbReference type="EMBL" id="CP031376">
    <property type="protein sequence ID" value="AXK51392.1"/>
    <property type="molecule type" value="Genomic_DNA"/>
</dbReference>
<dbReference type="OrthoDB" id="388177at2"/>
<dbReference type="Gene3D" id="3.40.50.10170">
    <property type="match status" value="1"/>
</dbReference>
<gene>
    <name evidence="2" type="primary">degV</name>
    <name evidence="2" type="ORF">SALLE_v1c07220</name>
</gene>
<dbReference type="PROSITE" id="PS51482">
    <property type="entry name" value="DEGV"/>
    <property type="match status" value="1"/>
</dbReference>
<protein>
    <submittedName>
        <fullName evidence="2">DegV family protein</fullName>
    </submittedName>
</protein>
<dbReference type="Proteomes" id="UP000254792">
    <property type="component" value="Chromosome"/>
</dbReference>
<sequence length="276" mass="31256">MKIAILTDSSFDGNMNEFKDLFKVPLMITRDNGQQIKDDENLSYDDFYKMLEVEKLKTSQTIPEEMLNKWDALLKDYDQVIVALLSKGLSGQYNTAVMLANDEPYKGKIIVIDTNGVSVVLSRIIEKITEMINDGKDGYEIKEVIESKTNKDFRGFIIPKNLEVLKRGGRIKPAAAALAKLLKITPILRYDGEIDKFDTTRTFKKAIKESIEQIKKECPEADTIDISYSKSEQSLMDQVKELVLESGMKIGKFDQLSNVIATHTGTETFALMCWLS</sequence>
<evidence type="ECO:0000313" key="3">
    <source>
        <dbReference type="Proteomes" id="UP000254792"/>
    </source>
</evidence>
<dbReference type="PANTHER" id="PTHR33434:SF2">
    <property type="entry name" value="FATTY ACID-BINDING PROTEIN TM_1468"/>
    <property type="match status" value="1"/>
</dbReference>
<dbReference type="SUPFAM" id="SSF82549">
    <property type="entry name" value="DAK1/DegV-like"/>
    <property type="match status" value="1"/>
</dbReference>
<dbReference type="Pfam" id="PF02645">
    <property type="entry name" value="DegV"/>
    <property type="match status" value="1"/>
</dbReference>
<dbReference type="RefSeq" id="WP_115558293.1">
    <property type="nucleotide sequence ID" value="NZ_CP031376.1"/>
</dbReference>
<dbReference type="InterPro" id="IPR043168">
    <property type="entry name" value="DegV_C"/>
</dbReference>
<dbReference type="InterPro" id="IPR003797">
    <property type="entry name" value="DegV"/>
</dbReference>
<dbReference type="InterPro" id="IPR050270">
    <property type="entry name" value="DegV_domain_contain"/>
</dbReference>
<evidence type="ECO:0000256" key="1">
    <source>
        <dbReference type="ARBA" id="ARBA00023121"/>
    </source>
</evidence>
<organism evidence="2 3">
    <name type="scientific">Spiroplasma alleghenense</name>
    <dbReference type="NCBI Taxonomy" id="216931"/>
    <lineage>
        <taxon>Bacteria</taxon>
        <taxon>Bacillati</taxon>
        <taxon>Mycoplasmatota</taxon>
        <taxon>Mollicutes</taxon>
        <taxon>Entomoplasmatales</taxon>
        <taxon>Spiroplasmataceae</taxon>
        <taxon>Spiroplasma</taxon>
    </lineage>
</organism>
<reference evidence="2 3" key="1">
    <citation type="submission" date="2018-07" db="EMBL/GenBank/DDBJ databases">
        <title>Complete genome sequence of Spiroplasma alleghenense PLHS-1 (ATCC 51752).</title>
        <authorList>
            <person name="Chou L."/>
            <person name="Lee T.-Y."/>
            <person name="Tsai Y.-M."/>
            <person name="Kuo C.-H."/>
        </authorList>
    </citation>
    <scope>NUCLEOTIDE SEQUENCE [LARGE SCALE GENOMIC DNA]</scope>
    <source>
        <strain evidence="2 3">PLHS-1</strain>
    </source>
</reference>
<dbReference type="AlphaFoldDB" id="A0A345Z463"/>
<dbReference type="PANTHER" id="PTHR33434">
    <property type="entry name" value="DEGV DOMAIN-CONTAINING PROTEIN DR_1986-RELATED"/>
    <property type="match status" value="1"/>
</dbReference>
<evidence type="ECO:0000313" key="2">
    <source>
        <dbReference type="EMBL" id="AXK51392.1"/>
    </source>
</evidence>
<accession>A0A345Z463</accession>
<dbReference type="GO" id="GO:0008289">
    <property type="term" value="F:lipid binding"/>
    <property type="evidence" value="ECO:0007669"/>
    <property type="project" value="UniProtKB-KW"/>
</dbReference>
<dbReference type="NCBIfam" id="TIGR00762">
    <property type="entry name" value="DegV"/>
    <property type="match status" value="1"/>
</dbReference>
<keyword evidence="3" id="KW-1185">Reference proteome</keyword>